<dbReference type="SUPFAM" id="SSF69572">
    <property type="entry name" value="Activating enzymes of the ubiquitin-like proteins"/>
    <property type="match status" value="1"/>
</dbReference>
<dbReference type="AlphaFoldDB" id="A0A124GGR0"/>
<feature type="domain" description="THIF-type NAD/FAD binding fold" evidence="1">
    <location>
        <begin position="168"/>
        <end position="421"/>
    </location>
</feature>
<dbReference type="Pfam" id="PF00899">
    <property type="entry name" value="ThiF"/>
    <property type="match status" value="1"/>
</dbReference>
<dbReference type="Gene3D" id="3.40.50.720">
    <property type="entry name" value="NAD(P)-binding Rossmann-like Domain"/>
    <property type="match status" value="1"/>
</dbReference>
<dbReference type="InterPro" id="IPR045886">
    <property type="entry name" value="ThiF/MoeB/HesA"/>
</dbReference>
<name>A0A124GGR0_RHILI</name>
<dbReference type="GO" id="GO:0061504">
    <property type="term" value="P:cyclic threonylcarbamoyladenosine biosynthetic process"/>
    <property type="evidence" value="ECO:0007669"/>
    <property type="project" value="TreeGrafter"/>
</dbReference>
<comment type="caution">
    <text evidence="2">The sequence shown here is derived from an EMBL/GenBank/DDBJ whole genome shotgun (WGS) entry which is preliminary data.</text>
</comment>
<protein>
    <recommendedName>
        <fullName evidence="1">THIF-type NAD/FAD binding fold domain-containing protein</fullName>
    </recommendedName>
</protein>
<dbReference type="OrthoDB" id="2746358at2"/>
<dbReference type="InterPro" id="IPR000594">
    <property type="entry name" value="ThiF_NAD_FAD-bd"/>
</dbReference>
<dbReference type="EMBL" id="LPWA01000090">
    <property type="protein sequence ID" value="KUM27548.1"/>
    <property type="molecule type" value="Genomic_DNA"/>
</dbReference>
<dbReference type="PANTHER" id="PTHR43267">
    <property type="entry name" value="TRNA THREONYLCARBAMOYLADENOSINE DEHYDRATASE"/>
    <property type="match status" value="1"/>
</dbReference>
<organism evidence="2 3">
    <name type="scientific">Rhizobium loti</name>
    <name type="common">Mesorhizobium loti</name>
    <dbReference type="NCBI Taxonomy" id="381"/>
    <lineage>
        <taxon>Bacteria</taxon>
        <taxon>Pseudomonadati</taxon>
        <taxon>Pseudomonadota</taxon>
        <taxon>Alphaproteobacteria</taxon>
        <taxon>Hyphomicrobiales</taxon>
        <taxon>Phyllobacteriaceae</taxon>
        <taxon>Mesorhizobium</taxon>
    </lineage>
</organism>
<dbReference type="GO" id="GO:0008641">
    <property type="term" value="F:ubiquitin-like modifier activating enzyme activity"/>
    <property type="evidence" value="ECO:0007669"/>
    <property type="project" value="InterPro"/>
</dbReference>
<dbReference type="GO" id="GO:0061503">
    <property type="term" value="F:tRNA threonylcarbamoyladenosine dehydratase"/>
    <property type="evidence" value="ECO:0007669"/>
    <property type="project" value="TreeGrafter"/>
</dbReference>
<evidence type="ECO:0000313" key="3">
    <source>
        <dbReference type="Proteomes" id="UP000053176"/>
    </source>
</evidence>
<dbReference type="Proteomes" id="UP000053176">
    <property type="component" value="Unassembled WGS sequence"/>
</dbReference>
<reference evidence="2 3" key="1">
    <citation type="submission" date="2015-12" db="EMBL/GenBank/DDBJ databases">
        <title>Draft genome sequence of Mesorhizobium sp. UFLA 01-765, a multitolerant efficient symbiont and plant-growth promoting strain isolated from Zn-mining soil using Leucaena leucocephala as a trap plant.</title>
        <authorList>
            <person name="Rangel W.M."/>
            <person name="Thijs S."/>
            <person name="Longatti S.M."/>
            <person name="Moreira F.M."/>
            <person name="Weyens N."/>
            <person name="Vangronsveld J."/>
            <person name="Van Hamme J.D."/>
            <person name="Bottos E.M."/>
            <person name="Rineau F."/>
        </authorList>
    </citation>
    <scope>NUCLEOTIDE SEQUENCE [LARGE SCALE GENOMIC DNA]</scope>
    <source>
        <strain evidence="2 3">UFLA 01-765</strain>
    </source>
</reference>
<proteinExistence type="predicted"/>
<accession>A0A124GGR0</accession>
<gene>
    <name evidence="2" type="ORF">AU467_16750</name>
</gene>
<evidence type="ECO:0000313" key="2">
    <source>
        <dbReference type="EMBL" id="KUM27548.1"/>
    </source>
</evidence>
<sequence>MIALAFAAPALSDLRAALDDATLESAAILLCEPVLEGAQARILVKKAFVASDQDYLERSAVRVSLDPKFCLPIEKAAKQSGLSLVYVHTHPTVGHPDFSFEDDATEAKLAEYLSWRCPGVPHMALLFPKDAPARCRVLGSAQPVRVLEIGANLVAATEDSQQPDTDRFDRQIRAFGKDGQQRIAALQVGIVGLGGTGSIVAQQLAHLGIQRFLLIDPDEIEISNLNRVVGATPADVGQAKVAIAECMIRHIRSDADVVAIAGDITTRSVARRLSRTDFIFCCTDTHASRHTINQLAYQYLIPAIDLGVAIGASGDQTTIGSHVQMLAPNLPCLWCSNHLNAHRIREELMTEEQRTSDPYFENGAGVEQPAVISLNGTTASLAITMFLSAVAGIPSRPRYLAYDAVRGRMNALAVTANPDCPFCGPDSTLGVGDRAPLPGRPE</sequence>
<evidence type="ECO:0000259" key="1">
    <source>
        <dbReference type="Pfam" id="PF00899"/>
    </source>
</evidence>
<dbReference type="PANTHER" id="PTHR43267:SF1">
    <property type="entry name" value="TRNA THREONYLCARBAMOYLADENOSINE DEHYDRATASE"/>
    <property type="match status" value="1"/>
</dbReference>
<dbReference type="InterPro" id="IPR035985">
    <property type="entry name" value="Ubiquitin-activating_enz"/>
</dbReference>